<reference evidence="3 5" key="1">
    <citation type="submission" date="2020-09" db="EMBL/GenBank/DDBJ databases">
        <title>Draft Genomes of Bacterial Isolates from North Pond Shallow Sediments.</title>
        <authorList>
            <person name="Kiel Reese B."/>
            <person name="Mullis M."/>
            <person name="Weisend R.E."/>
        </authorList>
    </citation>
    <scope>NUCLEOTIDE SEQUENCE</scope>
    <source>
        <strain evidence="3">KJE-2</strain>
        <strain evidence="2 5">KJE-3</strain>
    </source>
</reference>
<dbReference type="InterPro" id="IPR031339">
    <property type="entry name" value="DUF4942"/>
</dbReference>
<dbReference type="Proteomes" id="UP000655994">
    <property type="component" value="Unassembled WGS sequence"/>
</dbReference>
<dbReference type="CDD" id="cd02440">
    <property type="entry name" value="AdoMet_MTases"/>
    <property type="match status" value="1"/>
</dbReference>
<sequence length="571" mass="65631">MEQIELAHQKPLATTNAIVTALKEAGQDKEFYPTTDEIIDCITADLTVPKNRFESEKSAYHGSILDVGCGDGRVLEKLTQGPRFGIEQSHILIDQQSPDIITIGTDFHEQTLLDKKADVTFSNPPYSEFAGWAEKIIRESMSTKVYLVLPRRWKENVQVQRAIKLREATTEILGSFDFMEADRKARAVVDVIKVKLGEESPYSHINDKVHVDPFTLYFNETFEFHKEEMADEKYTQSMDDLNKHVKHELSVGRNYIDILEERYQADLNRIFDLYQSLTTVDLNLLHEIGVNTDKVASTLKHRMETLKNTYWKELFTNFDKVTERLTQKTRTKMLGTLQEQCNIDFTAKNAHAIVSWVVRQANSYFDSQLDNLMRSMISFDCKAFVNYKSNQRTFVDDGWRYSRFEMREEASHFKFDYRVVLTSFGGMDTFMGTCDGISDSLVTFINDLLAVASTVGFDTSKTTRVGGYKGKDTHDWEPGQPQVFTYYNHTKEKELPLFRIKAFKNQNAHIQFDQNFILALNVAMGRINGWLKTKEQAAEELGEDIKKVAKHFAGVHKIESTNDVLRISHAA</sequence>
<keyword evidence="5" id="KW-1185">Reference proteome</keyword>
<dbReference type="RefSeq" id="WP_199493350.1">
    <property type="nucleotide sequence ID" value="NZ_JAEMOP010000009.1"/>
</dbReference>
<evidence type="ECO:0000313" key="3">
    <source>
        <dbReference type="EMBL" id="MBJ7316814.1"/>
    </source>
</evidence>
<dbReference type="InterPro" id="IPR029063">
    <property type="entry name" value="SAM-dependent_MTases_sf"/>
</dbReference>
<dbReference type="Pfam" id="PF13708">
    <property type="entry name" value="DUF4942"/>
    <property type="match status" value="1"/>
</dbReference>
<protein>
    <submittedName>
        <fullName evidence="3">DUF4942 domain-containing protein</fullName>
    </submittedName>
</protein>
<feature type="domain" description="DUF4942" evidence="1">
    <location>
        <begin position="303"/>
        <end position="527"/>
    </location>
</feature>
<dbReference type="Gene3D" id="3.40.50.150">
    <property type="entry name" value="Vaccinia Virus protein VP39"/>
    <property type="match status" value="1"/>
</dbReference>
<dbReference type="Proteomes" id="UP000621390">
    <property type="component" value="Unassembled WGS sequence"/>
</dbReference>
<dbReference type="SUPFAM" id="SSF53335">
    <property type="entry name" value="S-adenosyl-L-methionine-dependent methyltransferases"/>
    <property type="match status" value="1"/>
</dbReference>
<name>A0A8I1GBS2_9GAMM</name>
<accession>A0A8I1GBS2</accession>
<evidence type="ECO:0000313" key="4">
    <source>
        <dbReference type="Proteomes" id="UP000621390"/>
    </source>
</evidence>
<evidence type="ECO:0000259" key="1">
    <source>
        <dbReference type="Pfam" id="PF13708"/>
    </source>
</evidence>
<dbReference type="EMBL" id="JAEMOS010000002">
    <property type="protein sequence ID" value="MBJ7265512.1"/>
    <property type="molecule type" value="Genomic_DNA"/>
</dbReference>
<organism evidence="3 4">
    <name type="scientific">Idiomarina abyssalis</name>
    <dbReference type="NCBI Taxonomy" id="86102"/>
    <lineage>
        <taxon>Bacteria</taxon>
        <taxon>Pseudomonadati</taxon>
        <taxon>Pseudomonadota</taxon>
        <taxon>Gammaproteobacteria</taxon>
        <taxon>Alteromonadales</taxon>
        <taxon>Idiomarinaceae</taxon>
        <taxon>Idiomarina</taxon>
    </lineage>
</organism>
<dbReference type="EMBL" id="JAEMOP010000009">
    <property type="protein sequence ID" value="MBJ7316814.1"/>
    <property type="molecule type" value="Genomic_DNA"/>
</dbReference>
<gene>
    <name evidence="2" type="ORF">JHC10_01005</name>
    <name evidence="3" type="ORF">JHC11_12535</name>
</gene>
<comment type="caution">
    <text evidence="3">The sequence shown here is derived from an EMBL/GenBank/DDBJ whole genome shotgun (WGS) entry which is preliminary data.</text>
</comment>
<proteinExistence type="predicted"/>
<evidence type="ECO:0000313" key="2">
    <source>
        <dbReference type="EMBL" id="MBJ7265512.1"/>
    </source>
</evidence>
<dbReference type="AlphaFoldDB" id="A0A8I1GBS2"/>
<evidence type="ECO:0000313" key="5">
    <source>
        <dbReference type="Proteomes" id="UP000655994"/>
    </source>
</evidence>